<organism evidence="2 3">
    <name type="scientific">Phytophthora nicotianae</name>
    <name type="common">Potato buckeye rot agent</name>
    <name type="synonym">Phytophthora parasitica</name>
    <dbReference type="NCBI Taxonomy" id="4792"/>
    <lineage>
        <taxon>Eukaryota</taxon>
        <taxon>Sar</taxon>
        <taxon>Stramenopiles</taxon>
        <taxon>Oomycota</taxon>
        <taxon>Peronosporomycetes</taxon>
        <taxon>Peronosporales</taxon>
        <taxon>Peronosporaceae</taxon>
        <taxon>Phytophthora</taxon>
    </lineage>
</organism>
<evidence type="ECO:0000256" key="1">
    <source>
        <dbReference type="SAM" id="MobiDB-lite"/>
    </source>
</evidence>
<reference evidence="2 3" key="1">
    <citation type="submission" date="2013-11" db="EMBL/GenBank/DDBJ databases">
        <title>The Genome Sequence of Phytophthora parasitica CJ05E6.</title>
        <authorList>
            <consortium name="The Broad Institute Genomics Platform"/>
            <person name="Russ C."/>
            <person name="Tyler B."/>
            <person name="Panabieres F."/>
            <person name="Shan W."/>
            <person name="Tripathy S."/>
            <person name="Grunwald N."/>
            <person name="Machado M."/>
            <person name="Johnson C.S."/>
            <person name="Arredondo F."/>
            <person name="Hong C."/>
            <person name="Coffey M."/>
            <person name="Young S.K."/>
            <person name="Zeng Q."/>
            <person name="Gargeya S."/>
            <person name="Fitzgerald M."/>
            <person name="Abouelleil A."/>
            <person name="Alvarado L."/>
            <person name="Chapman S.B."/>
            <person name="Gainer-Dewar J."/>
            <person name="Goldberg J."/>
            <person name="Griggs A."/>
            <person name="Gujja S."/>
            <person name="Hansen M."/>
            <person name="Howarth C."/>
            <person name="Imamovic A."/>
            <person name="Ireland A."/>
            <person name="Larimer J."/>
            <person name="McCowan C."/>
            <person name="Murphy C."/>
            <person name="Pearson M."/>
            <person name="Poon T.W."/>
            <person name="Priest M."/>
            <person name="Roberts A."/>
            <person name="Saif S."/>
            <person name="Shea T."/>
            <person name="Sykes S."/>
            <person name="Wortman J."/>
            <person name="Nusbaum C."/>
            <person name="Birren B."/>
        </authorList>
    </citation>
    <scope>NUCLEOTIDE SEQUENCE [LARGE SCALE GENOMIC DNA]</scope>
    <source>
        <strain evidence="2 3">CJ05E6</strain>
    </source>
</reference>
<accession>W2JKT0</accession>
<protein>
    <recommendedName>
        <fullName evidence="4">DDE Tnp4 domain-containing protein</fullName>
    </recommendedName>
</protein>
<evidence type="ECO:0008006" key="4">
    <source>
        <dbReference type="Google" id="ProtNLM"/>
    </source>
</evidence>
<feature type="compositionally biased region" description="Basic and acidic residues" evidence="1">
    <location>
        <begin position="51"/>
        <end position="63"/>
    </location>
</feature>
<evidence type="ECO:0000313" key="3">
    <source>
        <dbReference type="Proteomes" id="UP000053864"/>
    </source>
</evidence>
<feature type="region of interest" description="Disordered" evidence="1">
    <location>
        <begin position="51"/>
        <end position="104"/>
    </location>
</feature>
<dbReference type="Proteomes" id="UP000053864">
    <property type="component" value="Unassembled WGS sequence"/>
</dbReference>
<name>W2JKT0_PHYNI</name>
<sequence>NHKIYNMYFRVCVALTNLNVRFRPLRREDGDSFLRYEERLRQIGAGIEAEKKRKREEYRDSRRARLQLGTSTRTRPRASPSISPRFSISRNLAGSPCSTTYGSP</sequence>
<gene>
    <name evidence="2" type="ORF">L916_03181</name>
</gene>
<dbReference type="EMBL" id="KI671382">
    <property type="protein sequence ID" value="ETL47036.1"/>
    <property type="molecule type" value="Genomic_DNA"/>
</dbReference>
<evidence type="ECO:0000313" key="2">
    <source>
        <dbReference type="EMBL" id="ETL47036.1"/>
    </source>
</evidence>
<proteinExistence type="predicted"/>
<feature type="non-terminal residue" evidence="2">
    <location>
        <position position="1"/>
    </location>
</feature>
<feature type="compositionally biased region" description="Low complexity" evidence="1">
    <location>
        <begin position="70"/>
        <end position="90"/>
    </location>
</feature>
<dbReference type="AlphaFoldDB" id="W2JKT0"/>